<evidence type="ECO:0000313" key="3">
    <source>
        <dbReference type="Proteomes" id="UP000469346"/>
    </source>
</evidence>
<dbReference type="Pfam" id="PF11783">
    <property type="entry name" value="Cytochrome_cB"/>
    <property type="match status" value="1"/>
</dbReference>
<evidence type="ECO:0000313" key="2">
    <source>
        <dbReference type="EMBL" id="NDY43487.1"/>
    </source>
</evidence>
<dbReference type="InterPro" id="IPR024673">
    <property type="entry name" value="Octahem_Cyt_c"/>
</dbReference>
<accession>A0A6N9TVN9</accession>
<evidence type="ECO:0000256" key="1">
    <source>
        <dbReference type="SAM" id="MobiDB-lite"/>
    </source>
</evidence>
<dbReference type="Proteomes" id="UP000469346">
    <property type="component" value="Unassembled WGS sequence"/>
</dbReference>
<feature type="region of interest" description="Disordered" evidence="1">
    <location>
        <begin position="1"/>
        <end position="50"/>
    </location>
</feature>
<feature type="compositionally biased region" description="Polar residues" evidence="1">
    <location>
        <begin position="18"/>
        <end position="33"/>
    </location>
</feature>
<proteinExistence type="predicted"/>
<sequence length="226" mass="24080">MPASPPPSTGPGRPASRSIPSISATPGARSSASGPCRSRPRRAPEPLAAGRPLLEAVQPKTVGDDRLIALDTFEYLKGTGNVVAAVEQGLADMGYPTSTAWEWVTTDTFQMINHGVNPASDAADCSQCHGSGVLDLSTDSMLDAMGYRLKGPKEEVCNQCHDGSKNLPRTWDRIHNHITKGSTGIGCYFCHDVARPERGLCSPCDPCASEYVDNVPYPHVCPAPDY</sequence>
<dbReference type="Gene3D" id="1.10.1130.10">
    <property type="entry name" value="Flavocytochrome C3, Chain A"/>
    <property type="match status" value="1"/>
</dbReference>
<gene>
    <name evidence="2" type="ORF">G3N55_11635</name>
</gene>
<dbReference type="InterPro" id="IPR036280">
    <property type="entry name" value="Multihaem_cyt_sf"/>
</dbReference>
<organism evidence="2 3">
    <name type="scientific">Dissulfurirhabdus thermomarina</name>
    <dbReference type="NCBI Taxonomy" id="1765737"/>
    <lineage>
        <taxon>Bacteria</taxon>
        <taxon>Deltaproteobacteria</taxon>
        <taxon>Dissulfurirhabdaceae</taxon>
        <taxon>Dissulfurirhabdus</taxon>
    </lineage>
</organism>
<keyword evidence="3" id="KW-1185">Reference proteome</keyword>
<comment type="caution">
    <text evidence="2">The sequence shown here is derived from an EMBL/GenBank/DDBJ whole genome shotgun (WGS) entry which is preliminary data.</text>
</comment>
<name>A0A6N9TVN9_DISTH</name>
<protein>
    <submittedName>
        <fullName evidence="2">Uncharacterized protein</fullName>
    </submittedName>
</protein>
<dbReference type="EMBL" id="JAAGRR010000186">
    <property type="protein sequence ID" value="NDY43487.1"/>
    <property type="molecule type" value="Genomic_DNA"/>
</dbReference>
<reference evidence="2 3" key="1">
    <citation type="submission" date="2020-02" db="EMBL/GenBank/DDBJ databases">
        <title>Comparative genomics of sulfur disproportionating microorganisms.</title>
        <authorList>
            <person name="Ward L.M."/>
            <person name="Bertran E."/>
            <person name="Johnston D.T."/>
        </authorList>
    </citation>
    <scope>NUCLEOTIDE SEQUENCE [LARGE SCALE GENOMIC DNA]</scope>
    <source>
        <strain evidence="2 3">DSM 100025</strain>
    </source>
</reference>
<dbReference type="SUPFAM" id="SSF48695">
    <property type="entry name" value="Multiheme cytochromes"/>
    <property type="match status" value="2"/>
</dbReference>
<dbReference type="AlphaFoldDB" id="A0A6N9TVN9"/>